<dbReference type="Proteomes" id="UP000693672">
    <property type="component" value="Unassembled WGS sequence"/>
</dbReference>
<gene>
    <name evidence="2" type="ORF">PAESOLCIP111_04535</name>
</gene>
<keyword evidence="1" id="KW-0472">Membrane</keyword>
<reference evidence="2" key="1">
    <citation type="submission" date="2021-06" db="EMBL/GenBank/DDBJ databases">
        <authorList>
            <person name="Criscuolo A."/>
        </authorList>
    </citation>
    <scope>NUCLEOTIDE SEQUENCE</scope>
    <source>
        <strain evidence="2">CIP111600</strain>
    </source>
</reference>
<protein>
    <submittedName>
        <fullName evidence="2">Uncharacterized protein</fullName>
    </submittedName>
</protein>
<name>A0A916K7N5_9BACL</name>
<dbReference type="AlphaFoldDB" id="A0A916K7N5"/>
<keyword evidence="1" id="KW-1133">Transmembrane helix</keyword>
<accession>A0A916K7N5</accession>
<dbReference type="RefSeq" id="WP_218094245.1">
    <property type="nucleotide sequence ID" value="NZ_CAJVAS010000025.1"/>
</dbReference>
<sequence length="75" mass="8763">MERNWFTELLLDLFKIVLFQLYIIVFKHAPWIRLPMVKEIMLLYSLVFFGIFFASLCSPFGAAKSAKSGMRREAA</sequence>
<evidence type="ECO:0000256" key="1">
    <source>
        <dbReference type="SAM" id="Phobius"/>
    </source>
</evidence>
<keyword evidence="3" id="KW-1185">Reference proteome</keyword>
<evidence type="ECO:0000313" key="2">
    <source>
        <dbReference type="EMBL" id="CAG7643714.1"/>
    </source>
</evidence>
<evidence type="ECO:0000313" key="3">
    <source>
        <dbReference type="Proteomes" id="UP000693672"/>
    </source>
</evidence>
<proteinExistence type="predicted"/>
<comment type="caution">
    <text evidence="2">The sequence shown here is derived from an EMBL/GenBank/DDBJ whole genome shotgun (WGS) entry which is preliminary data.</text>
</comment>
<organism evidence="2 3">
    <name type="scientific">Paenibacillus solanacearum</name>
    <dbReference type="NCBI Taxonomy" id="2048548"/>
    <lineage>
        <taxon>Bacteria</taxon>
        <taxon>Bacillati</taxon>
        <taxon>Bacillota</taxon>
        <taxon>Bacilli</taxon>
        <taxon>Bacillales</taxon>
        <taxon>Paenibacillaceae</taxon>
        <taxon>Paenibacillus</taxon>
    </lineage>
</organism>
<dbReference type="EMBL" id="CAJVAS010000025">
    <property type="protein sequence ID" value="CAG7643714.1"/>
    <property type="molecule type" value="Genomic_DNA"/>
</dbReference>
<feature type="transmembrane region" description="Helical" evidence="1">
    <location>
        <begin position="9"/>
        <end position="29"/>
    </location>
</feature>
<keyword evidence="1" id="KW-0812">Transmembrane</keyword>
<feature type="transmembrane region" description="Helical" evidence="1">
    <location>
        <begin position="41"/>
        <end position="62"/>
    </location>
</feature>